<evidence type="ECO:0000313" key="2">
    <source>
        <dbReference type="Proteomes" id="UP000691718"/>
    </source>
</evidence>
<dbReference type="Proteomes" id="UP000691718">
    <property type="component" value="Unassembled WGS sequence"/>
</dbReference>
<evidence type="ECO:0000313" key="1">
    <source>
        <dbReference type="EMBL" id="CAG5034148.1"/>
    </source>
</evidence>
<accession>A0A8S3XP44</accession>
<comment type="caution">
    <text evidence="1">The sequence shown here is derived from an EMBL/GenBank/DDBJ whole genome shotgun (WGS) entry which is preliminary data.</text>
</comment>
<reference evidence="1" key="1">
    <citation type="submission" date="2021-04" db="EMBL/GenBank/DDBJ databases">
        <authorList>
            <person name="Tunstrom K."/>
        </authorList>
    </citation>
    <scope>NUCLEOTIDE SEQUENCE</scope>
</reference>
<sequence>MGDGRSAGSVSRLCPQLHRELYALAQAPFRVGGVGGAGGRGRPVSLQEVRPASPALRRRRPDTVVVHHSVDLAMHKELHRFVKESERGSAARFDNSRSKFLRSESINEDGVFDCRMFETAALDASKHNELEQLLAEERERCEQDAGECGGGGGGWAGRGVRV</sequence>
<gene>
    <name evidence="1" type="ORF">PAPOLLO_LOCUS20281</name>
</gene>
<organism evidence="1 2">
    <name type="scientific">Parnassius apollo</name>
    <name type="common">Apollo butterfly</name>
    <name type="synonym">Papilio apollo</name>
    <dbReference type="NCBI Taxonomy" id="110799"/>
    <lineage>
        <taxon>Eukaryota</taxon>
        <taxon>Metazoa</taxon>
        <taxon>Ecdysozoa</taxon>
        <taxon>Arthropoda</taxon>
        <taxon>Hexapoda</taxon>
        <taxon>Insecta</taxon>
        <taxon>Pterygota</taxon>
        <taxon>Neoptera</taxon>
        <taxon>Endopterygota</taxon>
        <taxon>Lepidoptera</taxon>
        <taxon>Glossata</taxon>
        <taxon>Ditrysia</taxon>
        <taxon>Papilionoidea</taxon>
        <taxon>Papilionidae</taxon>
        <taxon>Parnassiinae</taxon>
        <taxon>Parnassini</taxon>
        <taxon>Parnassius</taxon>
        <taxon>Parnassius</taxon>
    </lineage>
</organism>
<protein>
    <submittedName>
        <fullName evidence="1">(apollo) hypothetical protein</fullName>
    </submittedName>
</protein>
<dbReference type="AlphaFoldDB" id="A0A8S3XP44"/>
<keyword evidence="2" id="KW-1185">Reference proteome</keyword>
<name>A0A8S3XP44_PARAO</name>
<proteinExistence type="predicted"/>
<dbReference type="EMBL" id="CAJQZP010001262">
    <property type="protein sequence ID" value="CAG5034148.1"/>
    <property type="molecule type" value="Genomic_DNA"/>
</dbReference>
<dbReference type="OrthoDB" id="1043025at2759"/>